<feature type="non-terminal residue" evidence="2">
    <location>
        <position position="147"/>
    </location>
</feature>
<reference evidence="2" key="1">
    <citation type="submission" date="2018-05" db="EMBL/GenBank/DDBJ databases">
        <authorList>
            <person name="Lanie J.A."/>
            <person name="Ng W.-L."/>
            <person name="Kazmierczak K.M."/>
            <person name="Andrzejewski T.M."/>
            <person name="Davidsen T.M."/>
            <person name="Wayne K.J."/>
            <person name="Tettelin H."/>
            <person name="Glass J.I."/>
            <person name="Rusch D."/>
            <person name="Podicherti R."/>
            <person name="Tsui H.-C.T."/>
            <person name="Winkler M.E."/>
        </authorList>
    </citation>
    <scope>NUCLEOTIDE SEQUENCE</scope>
</reference>
<dbReference type="InterPro" id="IPR028098">
    <property type="entry name" value="Glyco_trans_4-like_N"/>
</dbReference>
<proteinExistence type="predicted"/>
<dbReference type="Gene3D" id="3.40.50.2000">
    <property type="entry name" value="Glycogen Phosphorylase B"/>
    <property type="match status" value="1"/>
</dbReference>
<evidence type="ECO:0000259" key="1">
    <source>
        <dbReference type="Pfam" id="PF13439"/>
    </source>
</evidence>
<dbReference type="Pfam" id="PF13439">
    <property type="entry name" value="Glyco_transf_4"/>
    <property type="match status" value="1"/>
</dbReference>
<evidence type="ECO:0000313" key="2">
    <source>
        <dbReference type="EMBL" id="SVC02089.1"/>
    </source>
</evidence>
<dbReference type="EMBL" id="UINC01069028">
    <property type="protein sequence ID" value="SVC02089.1"/>
    <property type="molecule type" value="Genomic_DNA"/>
</dbReference>
<dbReference type="SUPFAM" id="SSF53756">
    <property type="entry name" value="UDP-Glycosyltransferase/glycogen phosphorylase"/>
    <property type="match status" value="1"/>
</dbReference>
<dbReference type="AlphaFoldDB" id="A0A382IS31"/>
<protein>
    <recommendedName>
        <fullName evidence="1">Glycosyltransferase subfamily 4-like N-terminal domain-containing protein</fullName>
    </recommendedName>
</protein>
<organism evidence="2">
    <name type="scientific">marine metagenome</name>
    <dbReference type="NCBI Taxonomy" id="408172"/>
    <lineage>
        <taxon>unclassified sequences</taxon>
        <taxon>metagenomes</taxon>
        <taxon>ecological metagenomes</taxon>
    </lineage>
</organism>
<name>A0A382IS31_9ZZZZ</name>
<feature type="non-terminal residue" evidence="2">
    <location>
        <position position="1"/>
    </location>
</feature>
<accession>A0A382IS31</accession>
<sequence>VKVLQVLPSSFGHNEIPMSIARSGKGDVEIATLDAGQGELRAATEELGIGLQPLAGRTVLSSTLRLRRLLRQTECDIVLAHGHHAGWYLALARVGLRRPPVTVVVRHHNLYHHLIRRRVRVLIDRMTIRMVDAMVACSTNVGDTLMA</sequence>
<gene>
    <name evidence="2" type="ORF">METZ01_LOCUS254943</name>
</gene>
<feature type="domain" description="Glycosyltransferase subfamily 4-like N-terminal" evidence="1">
    <location>
        <begin position="53"/>
        <end position="145"/>
    </location>
</feature>